<keyword evidence="3" id="KW-0378">Hydrolase</keyword>
<dbReference type="GO" id="GO:0004301">
    <property type="term" value="F:epoxide hydrolase activity"/>
    <property type="evidence" value="ECO:0007669"/>
    <property type="project" value="TreeGrafter"/>
</dbReference>
<evidence type="ECO:0000259" key="5">
    <source>
        <dbReference type="Pfam" id="PF06441"/>
    </source>
</evidence>
<comment type="similarity">
    <text evidence="1">Belongs to the peptidase S33 family.</text>
</comment>
<accession>A0A0D2NK10</accession>
<reference evidence="7" key="1">
    <citation type="submission" date="2014-04" db="EMBL/GenBank/DDBJ databases">
        <title>Evolutionary Origins and Diversification of the Mycorrhizal Mutualists.</title>
        <authorList>
            <consortium name="DOE Joint Genome Institute"/>
            <consortium name="Mycorrhizal Genomics Consortium"/>
            <person name="Kohler A."/>
            <person name="Kuo A."/>
            <person name="Nagy L.G."/>
            <person name="Floudas D."/>
            <person name="Copeland A."/>
            <person name="Barry K.W."/>
            <person name="Cichocki N."/>
            <person name="Veneault-Fourrey C."/>
            <person name="LaButti K."/>
            <person name="Lindquist E.A."/>
            <person name="Lipzen A."/>
            <person name="Lundell T."/>
            <person name="Morin E."/>
            <person name="Murat C."/>
            <person name="Riley R."/>
            <person name="Ohm R."/>
            <person name="Sun H."/>
            <person name="Tunlid A."/>
            <person name="Henrissat B."/>
            <person name="Grigoriev I.V."/>
            <person name="Hibbett D.S."/>
            <person name="Martin F."/>
        </authorList>
    </citation>
    <scope>NUCLEOTIDE SEQUENCE [LARGE SCALE GENOMIC DNA]</scope>
    <source>
        <strain evidence="7">FD-334 SS-4</strain>
    </source>
</reference>
<feature type="domain" description="Epoxide hydrolase N-terminal" evidence="5">
    <location>
        <begin position="12"/>
        <end position="122"/>
    </location>
</feature>
<dbReference type="InterPro" id="IPR000639">
    <property type="entry name" value="Epox_hydrolase-like"/>
</dbReference>
<proteinExistence type="inferred from homology"/>
<dbReference type="EMBL" id="KN817612">
    <property type="protein sequence ID" value="KJA16941.1"/>
    <property type="molecule type" value="Genomic_DNA"/>
</dbReference>
<keyword evidence="2" id="KW-0058">Aromatic hydrocarbons catabolism</keyword>
<dbReference type="Gene3D" id="3.40.50.1820">
    <property type="entry name" value="alpha/beta hydrolase"/>
    <property type="match status" value="1"/>
</dbReference>
<dbReference type="PANTHER" id="PTHR21661:SF35">
    <property type="entry name" value="EPOXIDE HYDROLASE"/>
    <property type="match status" value="1"/>
</dbReference>
<dbReference type="Pfam" id="PF06441">
    <property type="entry name" value="EHN"/>
    <property type="match status" value="1"/>
</dbReference>
<dbReference type="PRINTS" id="PR00412">
    <property type="entry name" value="EPOXHYDRLASE"/>
</dbReference>
<keyword evidence="7" id="KW-1185">Reference proteome</keyword>
<evidence type="ECO:0000313" key="7">
    <source>
        <dbReference type="Proteomes" id="UP000054270"/>
    </source>
</evidence>
<dbReference type="OrthoDB" id="7130006at2759"/>
<dbReference type="PANTHER" id="PTHR21661">
    <property type="entry name" value="EPOXIDE HYDROLASE 1-RELATED"/>
    <property type="match status" value="1"/>
</dbReference>
<protein>
    <recommendedName>
        <fullName evidence="5">Epoxide hydrolase N-terminal domain-containing protein</fullName>
    </recommendedName>
</protein>
<name>A0A0D2NK10_HYPSF</name>
<dbReference type="InterPro" id="IPR016292">
    <property type="entry name" value="Epoxide_hydrolase"/>
</dbReference>
<dbReference type="STRING" id="945553.A0A0D2NK10"/>
<evidence type="ECO:0000256" key="3">
    <source>
        <dbReference type="ARBA" id="ARBA00022801"/>
    </source>
</evidence>
<evidence type="ECO:0000256" key="1">
    <source>
        <dbReference type="ARBA" id="ARBA00010088"/>
    </source>
</evidence>
<evidence type="ECO:0000256" key="4">
    <source>
        <dbReference type="PIRSR" id="PIRSR001112-1"/>
    </source>
</evidence>
<dbReference type="PIRSF" id="PIRSF001112">
    <property type="entry name" value="Epoxide_hydrolase"/>
    <property type="match status" value="1"/>
</dbReference>
<feature type="active site" description="Nucleophile" evidence="4">
    <location>
        <position position="187"/>
    </location>
</feature>
<evidence type="ECO:0000256" key="2">
    <source>
        <dbReference type="ARBA" id="ARBA00022797"/>
    </source>
</evidence>
<dbReference type="OMA" id="YSAMMVT"/>
<organism evidence="6 7">
    <name type="scientific">Hypholoma sublateritium (strain FD-334 SS-4)</name>
    <dbReference type="NCBI Taxonomy" id="945553"/>
    <lineage>
        <taxon>Eukaryota</taxon>
        <taxon>Fungi</taxon>
        <taxon>Dikarya</taxon>
        <taxon>Basidiomycota</taxon>
        <taxon>Agaricomycotina</taxon>
        <taxon>Agaricomycetes</taxon>
        <taxon>Agaricomycetidae</taxon>
        <taxon>Agaricales</taxon>
        <taxon>Agaricineae</taxon>
        <taxon>Strophariaceae</taxon>
        <taxon>Hypholoma</taxon>
    </lineage>
</organism>
<dbReference type="Proteomes" id="UP000054270">
    <property type="component" value="Unassembled WGS sequence"/>
</dbReference>
<feature type="active site" description="Proton acceptor" evidence="4">
    <location>
        <position position="371"/>
    </location>
</feature>
<dbReference type="InterPro" id="IPR010497">
    <property type="entry name" value="Epoxide_hydro_N"/>
</dbReference>
<evidence type="ECO:0000313" key="6">
    <source>
        <dbReference type="EMBL" id="KJA16941.1"/>
    </source>
</evidence>
<gene>
    <name evidence="6" type="ORF">HYPSUDRAFT_206615</name>
</gene>
<dbReference type="SUPFAM" id="SSF53474">
    <property type="entry name" value="alpha/beta-Hydrolases"/>
    <property type="match status" value="1"/>
</dbReference>
<dbReference type="GO" id="GO:0097176">
    <property type="term" value="P:epoxide metabolic process"/>
    <property type="evidence" value="ECO:0007669"/>
    <property type="project" value="TreeGrafter"/>
</dbReference>
<dbReference type="InterPro" id="IPR029058">
    <property type="entry name" value="AB_hydrolase_fold"/>
</dbReference>
<dbReference type="AlphaFoldDB" id="A0A0D2NK10"/>
<sequence length="405" mass="44658">MASLSLPSTGAEPFTIAVLDDELAALQRKLALTTLPDELDDAGWAYGVPLADVARLLARWKAGFDWRAQEAALNADLPQFRLTVEVDGHGALGVHCVHQRSAVEGAVPLLFVHGWPGGFWEVRKILPLLTQAPEGQPSFHVVTFSLPGYGFSEAPKKKGFGISQYAEVGHKLMQAFGYEEYVTQGGDWGAAITSRIASLYGGMYSKAWHTNWQDAIQPTPFNAPLRYVRHALTPYTPAEKAGLARTAWLRAEGRGYFFEQSTQPQTLGYALADSPVGLLAWVYEKLVNWTDAYPWTDDEVLTWVSLYCFSTAGPAASLRIYYEFAHETGAPPRATIPLGVSYFPKELVVLPRSWLRSPHIVFESEHDSGGHFPSHEKPEELVTDLRKMFGKGGPAYGVVTGRKGY</sequence>
<feature type="active site" description="Proton donor" evidence="4">
    <location>
        <position position="321"/>
    </location>
</feature>